<organism evidence="15 16">
    <name type="scientific">Trichosporon asahii var. asahii (strain CBS 8904)</name>
    <name type="common">Yeast</name>
    <dbReference type="NCBI Taxonomy" id="1220162"/>
    <lineage>
        <taxon>Eukaryota</taxon>
        <taxon>Fungi</taxon>
        <taxon>Dikarya</taxon>
        <taxon>Basidiomycota</taxon>
        <taxon>Agaricomycotina</taxon>
        <taxon>Tremellomycetes</taxon>
        <taxon>Trichosporonales</taxon>
        <taxon>Trichosporonaceae</taxon>
        <taxon>Trichosporon</taxon>
    </lineage>
</organism>
<evidence type="ECO:0000256" key="5">
    <source>
        <dbReference type="ARBA" id="ARBA00022737"/>
    </source>
</evidence>
<dbReference type="AlphaFoldDB" id="K1VL10"/>
<dbReference type="InterPro" id="IPR012340">
    <property type="entry name" value="NA-bd_OB-fold"/>
</dbReference>
<dbReference type="FunCoup" id="K1VL10">
    <property type="interactions" value="206"/>
</dbReference>
<feature type="domain" description="ATP-dependent DNA ligase family profile" evidence="13">
    <location>
        <begin position="291"/>
        <end position="354"/>
    </location>
</feature>
<evidence type="ECO:0000256" key="7">
    <source>
        <dbReference type="ARBA" id="ARBA00022840"/>
    </source>
</evidence>
<evidence type="ECO:0000313" key="15">
    <source>
        <dbReference type="EMBL" id="EKD01441.1"/>
    </source>
</evidence>
<dbReference type="GO" id="GO:0006297">
    <property type="term" value="P:nucleotide-excision repair, DNA gap filling"/>
    <property type="evidence" value="ECO:0007669"/>
    <property type="project" value="TreeGrafter"/>
</dbReference>
<feature type="domain" description="BRCT" evidence="14">
    <location>
        <begin position="535"/>
        <end position="605"/>
    </location>
</feature>
<dbReference type="Proteomes" id="UP000006757">
    <property type="component" value="Unassembled WGS sequence"/>
</dbReference>
<dbReference type="InterPro" id="IPR016059">
    <property type="entry name" value="DNA_ligase_ATP-dep_CS"/>
</dbReference>
<dbReference type="OrthoDB" id="151490at2759"/>
<dbReference type="OMA" id="TDYLWIR"/>
<dbReference type="Gene3D" id="2.40.50.140">
    <property type="entry name" value="Nucleic acid-binding proteins"/>
    <property type="match status" value="1"/>
</dbReference>
<dbReference type="Gene3D" id="1.10.3260.10">
    <property type="entry name" value="DNA ligase, ATP-dependent, N-terminal domain"/>
    <property type="match status" value="1"/>
</dbReference>
<evidence type="ECO:0000259" key="14">
    <source>
        <dbReference type="PROSITE" id="PS50172"/>
    </source>
</evidence>
<evidence type="ECO:0000256" key="10">
    <source>
        <dbReference type="ARBA" id="ARBA00030676"/>
    </source>
</evidence>
<keyword evidence="5" id="KW-0677">Repeat</keyword>
<keyword evidence="4" id="KW-0436">Ligase</keyword>
<evidence type="ECO:0000256" key="12">
    <source>
        <dbReference type="SAM" id="MobiDB-lite"/>
    </source>
</evidence>
<dbReference type="GO" id="GO:0006303">
    <property type="term" value="P:double-strand break repair via nonhomologous end joining"/>
    <property type="evidence" value="ECO:0007669"/>
    <property type="project" value="TreeGrafter"/>
</dbReference>
<keyword evidence="8" id="KW-0233">DNA recombination</keyword>
<feature type="domain" description="BRCT" evidence="14">
    <location>
        <begin position="767"/>
        <end position="868"/>
    </location>
</feature>
<dbReference type="InterPro" id="IPR012310">
    <property type="entry name" value="DNA_ligase_ATP-dep_cent"/>
</dbReference>
<dbReference type="SMART" id="SM00292">
    <property type="entry name" value="BRCT"/>
    <property type="match status" value="2"/>
</dbReference>
<dbReference type="InParanoid" id="K1VL10"/>
<feature type="compositionally biased region" description="Acidic residues" evidence="12">
    <location>
        <begin position="630"/>
        <end position="640"/>
    </location>
</feature>
<dbReference type="Gene3D" id="3.40.50.10190">
    <property type="entry name" value="BRCT domain"/>
    <property type="match status" value="2"/>
</dbReference>
<feature type="compositionally biased region" description="Acidic residues" evidence="12">
    <location>
        <begin position="692"/>
        <end position="710"/>
    </location>
</feature>
<dbReference type="Pfam" id="PF04675">
    <property type="entry name" value="DNA_ligase_A_N"/>
    <property type="match status" value="1"/>
</dbReference>
<evidence type="ECO:0000256" key="6">
    <source>
        <dbReference type="ARBA" id="ARBA00022741"/>
    </source>
</evidence>
<feature type="region of interest" description="Disordered" evidence="12">
    <location>
        <begin position="1"/>
        <end position="25"/>
    </location>
</feature>
<dbReference type="STRING" id="1220162.K1VL10"/>
<evidence type="ECO:0000256" key="3">
    <source>
        <dbReference type="ARBA" id="ARBA00007572"/>
    </source>
</evidence>
<dbReference type="PANTHER" id="PTHR45997">
    <property type="entry name" value="DNA LIGASE 4"/>
    <property type="match status" value="1"/>
</dbReference>
<feature type="compositionally biased region" description="Polar residues" evidence="12">
    <location>
        <begin position="723"/>
        <end position="736"/>
    </location>
</feature>
<comment type="cofactor">
    <cofactor evidence="1">
        <name>Mg(2+)</name>
        <dbReference type="ChEBI" id="CHEBI:18420"/>
    </cofactor>
</comment>
<dbReference type="InterPro" id="IPR036599">
    <property type="entry name" value="DNA_ligase_N_sf"/>
</dbReference>
<evidence type="ECO:0000256" key="4">
    <source>
        <dbReference type="ARBA" id="ARBA00022598"/>
    </source>
</evidence>
<evidence type="ECO:0000259" key="13">
    <source>
        <dbReference type="PROSITE" id="PS50160"/>
    </source>
</evidence>
<dbReference type="EMBL" id="AMBO01000316">
    <property type="protein sequence ID" value="EKD01441.1"/>
    <property type="molecule type" value="Genomic_DNA"/>
</dbReference>
<evidence type="ECO:0000256" key="9">
    <source>
        <dbReference type="ARBA" id="ARBA00023242"/>
    </source>
</evidence>
<name>K1VL10_TRIAC</name>
<dbReference type="Pfam" id="PF01068">
    <property type="entry name" value="DNA_ligase_A_M"/>
    <property type="match status" value="1"/>
</dbReference>
<dbReference type="InterPro" id="IPR029710">
    <property type="entry name" value="LIG4"/>
</dbReference>
<dbReference type="GO" id="GO:0003677">
    <property type="term" value="F:DNA binding"/>
    <property type="evidence" value="ECO:0007669"/>
    <property type="project" value="InterPro"/>
</dbReference>
<feature type="region of interest" description="Disordered" evidence="12">
    <location>
        <begin position="661"/>
        <end position="747"/>
    </location>
</feature>
<dbReference type="GO" id="GO:0003910">
    <property type="term" value="F:DNA ligase (ATP) activity"/>
    <property type="evidence" value="ECO:0007669"/>
    <property type="project" value="InterPro"/>
</dbReference>
<gene>
    <name evidence="15" type="ORF">A1Q2_04283</name>
</gene>
<dbReference type="InterPro" id="IPR036420">
    <property type="entry name" value="BRCT_dom_sf"/>
</dbReference>
<comment type="caution">
    <text evidence="15">The sequence shown here is derived from an EMBL/GenBank/DDBJ whole genome shotgun (WGS) entry which is preliminary data.</text>
</comment>
<dbReference type="PANTHER" id="PTHR45997:SF1">
    <property type="entry name" value="DNA LIGASE 4"/>
    <property type="match status" value="1"/>
</dbReference>
<dbReference type="Gene3D" id="3.30.470.30">
    <property type="entry name" value="DNA ligase/mRNA capping enzyme"/>
    <property type="match status" value="2"/>
</dbReference>
<dbReference type="eggNOG" id="KOG0966">
    <property type="taxonomic scope" value="Eukaryota"/>
</dbReference>
<dbReference type="PROSITE" id="PS50172">
    <property type="entry name" value="BRCT"/>
    <property type="match status" value="2"/>
</dbReference>
<evidence type="ECO:0000256" key="8">
    <source>
        <dbReference type="ARBA" id="ARBA00023172"/>
    </source>
</evidence>
<dbReference type="PROSITE" id="PS50160">
    <property type="entry name" value="DNA_LIGASE_A3"/>
    <property type="match status" value="1"/>
</dbReference>
<dbReference type="SUPFAM" id="SSF50249">
    <property type="entry name" value="Nucleic acid-binding proteins"/>
    <property type="match status" value="1"/>
</dbReference>
<keyword evidence="16" id="KW-1185">Reference proteome</keyword>
<accession>K1VL10</accession>
<dbReference type="HOGENOM" id="CLU_004844_1_0_1"/>
<keyword evidence="6" id="KW-0547">Nucleotide-binding</keyword>
<dbReference type="Pfam" id="PF16589">
    <property type="entry name" value="BRCT_2"/>
    <property type="match status" value="2"/>
</dbReference>
<dbReference type="InterPro" id="IPR012308">
    <property type="entry name" value="DNA_ligase_ATP-dep_N"/>
</dbReference>
<keyword evidence="7" id="KW-0067">ATP-binding</keyword>
<comment type="similarity">
    <text evidence="3">Belongs to the ATP-dependent DNA ligase family.</text>
</comment>
<keyword evidence="9" id="KW-0539">Nucleus</keyword>
<dbReference type="GO" id="GO:0032807">
    <property type="term" value="C:DNA ligase IV complex"/>
    <property type="evidence" value="ECO:0007669"/>
    <property type="project" value="TreeGrafter"/>
</dbReference>
<feature type="compositionally biased region" description="Polar residues" evidence="12">
    <location>
        <begin position="867"/>
        <end position="881"/>
    </location>
</feature>
<proteinExistence type="inferred from homology"/>
<dbReference type="SUPFAM" id="SSF56091">
    <property type="entry name" value="DNA ligase/mRNA capping enzyme, catalytic domain"/>
    <property type="match status" value="1"/>
</dbReference>
<dbReference type="SUPFAM" id="SSF52113">
    <property type="entry name" value="BRCT domain"/>
    <property type="match status" value="2"/>
</dbReference>
<feature type="region of interest" description="Disordered" evidence="12">
    <location>
        <begin position="862"/>
        <end position="922"/>
    </location>
</feature>
<evidence type="ECO:0000256" key="2">
    <source>
        <dbReference type="ARBA" id="ARBA00004123"/>
    </source>
</evidence>
<reference evidence="15 16" key="1">
    <citation type="journal article" date="2012" name="Eukaryot. Cell">
        <title>Genome sequence of the Trichosporon asahii environmental strain CBS 8904.</title>
        <authorList>
            <person name="Yang R.Y."/>
            <person name="Li H.T."/>
            <person name="Zhu H."/>
            <person name="Zhou G.P."/>
            <person name="Wang M."/>
            <person name="Wang L."/>
        </authorList>
    </citation>
    <scope>NUCLEOTIDE SEQUENCE [LARGE SCALE GENOMIC DNA]</scope>
    <source>
        <strain evidence="15 16">CBS 8904</strain>
    </source>
</reference>
<comment type="subcellular location">
    <subcellularLocation>
        <location evidence="2">Nucleus</location>
    </subcellularLocation>
</comment>
<sequence>MPLYRDGKVYPSHTQEETQDAPAPSQLAPATQLERSPDCRNFKDTPAFGILCSTMDRLRNEKPAKRIDTLTRERPVYHLKEANLARAYTEVLGLDKHGDAAKRLKNWKTPVDGQVGSSSVPIADTKENASGDFARVAYHEIKSRSTVEQGSLTIGDVNDLLDKLAGPNVKTADVVAILRTVNEKATAAEQEWIIRIILKAGTLFNVCSDLKRVCWTLYEPDIKLEKHCFLPQLCHRSPNSNHDAIAKLVGGPSLEFIMEEKLDGERIQLHMRGGGAEWFYCSRKAKDYIKVFDILYLNGKCLTDRRLDERKKLLRSPRLFSNLDAFKGRLEFVEERRGRTGKDIRNFLEEILEQKILISWYLVAGGDREVARGRFPACFVVCESPKKTTGAESGRGEKHSRALADSRFTTLCKVGSGMTLADYEWILGHEVADATADVYIEPEHSFVIAVKASEIVFPATGYGSGYTLRFPRCRYIFWDRESRSHPSSDETQDRDMWNCSLRRPFRIRRTNATRMTIKAPAPGDLQAESRALRELQGPEAGTAEYSKSELESMVHKHGGSFTQAQFGDNSAVVISCDDKTQIKKGNSVIKPSWIHESIKRNKLLPLFKEWTLAEYDAKLGSSNADSKNEEMEEEEEDDEQSAVADAVDKADVFATKQLVDWGMGDDDGRTPSFSPTLRSAAADDSDASSHDEAEDQEEYEEEEEEEEREEEAGTREMSPTLPAPSTGSDPQASQAAQEDDGEGYRPLFPVAQAGKESQMSGEAMEYDEDSLFATFTFYIDTPENAELNDLASSSPPSAAIERLDKVAGLLTEHGGRIVTNLMDATHVIMDDEDSAPDLRPKRKYIVTPSWVEECVDEDTLVDEDSKTSQTQSALMTKSEYQGTAAPSRYDRRKPIPNLSGAGLSVGHLRPGAHISTAARETM</sequence>
<dbReference type="GO" id="GO:0005524">
    <property type="term" value="F:ATP binding"/>
    <property type="evidence" value="ECO:0007669"/>
    <property type="project" value="UniProtKB-KW"/>
</dbReference>
<dbReference type="PROSITE" id="PS00697">
    <property type="entry name" value="DNA_LIGASE_A1"/>
    <property type="match status" value="1"/>
</dbReference>
<protein>
    <recommendedName>
        <fullName evidence="11">DNA ligase IV</fullName>
    </recommendedName>
    <alternativeName>
        <fullName evidence="10">Polydeoxyribonucleotide synthase [ATP] 4</fullName>
    </alternativeName>
</protein>
<dbReference type="GO" id="GO:0006310">
    <property type="term" value="P:DNA recombination"/>
    <property type="evidence" value="ECO:0007669"/>
    <property type="project" value="UniProtKB-KW"/>
</dbReference>
<dbReference type="InterPro" id="IPR001357">
    <property type="entry name" value="BRCT_dom"/>
</dbReference>
<evidence type="ECO:0000256" key="11">
    <source>
        <dbReference type="ARBA" id="ARBA00031942"/>
    </source>
</evidence>
<evidence type="ECO:0000313" key="16">
    <source>
        <dbReference type="Proteomes" id="UP000006757"/>
    </source>
</evidence>
<evidence type="ECO:0000256" key="1">
    <source>
        <dbReference type="ARBA" id="ARBA00001946"/>
    </source>
</evidence>
<feature type="region of interest" description="Disordered" evidence="12">
    <location>
        <begin position="621"/>
        <end position="644"/>
    </location>
</feature>